<keyword evidence="2" id="KW-0488">Methylation</keyword>
<keyword evidence="11" id="KW-1185">Reference proteome</keyword>
<accession>A0AAV3NSB9</accession>
<dbReference type="Pfam" id="PF00403">
    <property type="entry name" value="HMA"/>
    <property type="match status" value="1"/>
</dbReference>
<evidence type="ECO:0000256" key="5">
    <source>
        <dbReference type="ARBA" id="ARBA00023289"/>
    </source>
</evidence>
<dbReference type="PANTHER" id="PTHR45811:SF33">
    <property type="entry name" value="HEAVY METAL-ASSOCIATED ISOPRENYLATED PLANT PROTEIN 2-RELATED"/>
    <property type="match status" value="1"/>
</dbReference>
<dbReference type="GO" id="GO:0009626">
    <property type="term" value="P:plant-type hypersensitive response"/>
    <property type="evidence" value="ECO:0007669"/>
    <property type="project" value="UniProtKB-KW"/>
</dbReference>
<feature type="compositionally biased region" description="Pro residues" evidence="7">
    <location>
        <begin position="102"/>
        <end position="113"/>
    </location>
</feature>
<comment type="similarity">
    <text evidence="6">Belongs to the HIPP family.</text>
</comment>
<dbReference type="Gene3D" id="3.30.70.100">
    <property type="match status" value="1"/>
</dbReference>
<feature type="domain" description="HMA" evidence="9">
    <location>
        <begin position="33"/>
        <end position="96"/>
    </location>
</feature>
<evidence type="ECO:0000256" key="3">
    <source>
        <dbReference type="ARBA" id="ARBA00022723"/>
    </source>
</evidence>
<keyword evidence="8" id="KW-0812">Transmembrane</keyword>
<evidence type="ECO:0000313" key="11">
    <source>
        <dbReference type="Proteomes" id="UP001454036"/>
    </source>
</evidence>
<keyword evidence="4" id="KW-0449">Lipoprotein</keyword>
<keyword evidence="5" id="KW-0636">Prenylation</keyword>
<evidence type="ECO:0000256" key="1">
    <source>
        <dbReference type="ARBA" id="ARBA00004170"/>
    </source>
</evidence>
<evidence type="ECO:0000256" key="2">
    <source>
        <dbReference type="ARBA" id="ARBA00022481"/>
    </source>
</evidence>
<dbReference type="GO" id="GO:0016020">
    <property type="term" value="C:membrane"/>
    <property type="evidence" value="ECO:0007669"/>
    <property type="project" value="UniProtKB-SubCell"/>
</dbReference>
<dbReference type="InterPro" id="IPR051863">
    <property type="entry name" value="HIPP"/>
</dbReference>
<comment type="subcellular location">
    <subcellularLocation>
        <location evidence="1">Membrane</location>
        <topology evidence="1">Peripheral membrane protein</topology>
    </subcellularLocation>
</comment>
<dbReference type="PANTHER" id="PTHR45811">
    <property type="entry name" value="COPPER TRANSPORT PROTEIN FAMILY-RELATED"/>
    <property type="match status" value="1"/>
</dbReference>
<evidence type="ECO:0000313" key="10">
    <source>
        <dbReference type="EMBL" id="GAA0141366.1"/>
    </source>
</evidence>
<dbReference type="EMBL" id="BAABME010000277">
    <property type="protein sequence ID" value="GAA0141366.1"/>
    <property type="molecule type" value="Genomic_DNA"/>
</dbReference>
<dbReference type="Proteomes" id="UP001454036">
    <property type="component" value="Unassembled WGS sequence"/>
</dbReference>
<reference evidence="10 11" key="1">
    <citation type="submission" date="2024-01" db="EMBL/GenBank/DDBJ databases">
        <title>The complete chloroplast genome sequence of Lithospermum erythrorhizon: insights into the phylogenetic relationship among Boraginaceae species and the maternal lineages of purple gromwells.</title>
        <authorList>
            <person name="Okada T."/>
            <person name="Watanabe K."/>
        </authorList>
    </citation>
    <scope>NUCLEOTIDE SEQUENCE [LARGE SCALE GENOMIC DNA]</scope>
</reference>
<feature type="transmembrane region" description="Helical" evidence="8">
    <location>
        <begin position="12"/>
        <end position="32"/>
    </location>
</feature>
<evidence type="ECO:0000256" key="6">
    <source>
        <dbReference type="ARBA" id="ARBA00024045"/>
    </source>
</evidence>
<dbReference type="AlphaFoldDB" id="A0AAV3NSB9"/>
<sequence length="159" mass="17613">MVLTLSSPPPHVFIAIVFVVVVHLIHVTKHIFQKIELKVISIHDQRSQTKIMKAITKLEGVDEVYVDKENKKITIKGEVDPVKVVKQIRKTGHNVEIISVGPPEPPPGPPGPPKTDQKEKPASPPPPHPPLPCYCNQCQLVAVAYAPPYYDERDACSIL</sequence>
<organism evidence="10 11">
    <name type="scientific">Lithospermum erythrorhizon</name>
    <name type="common">Purple gromwell</name>
    <name type="synonym">Lithospermum officinale var. erythrorhizon</name>
    <dbReference type="NCBI Taxonomy" id="34254"/>
    <lineage>
        <taxon>Eukaryota</taxon>
        <taxon>Viridiplantae</taxon>
        <taxon>Streptophyta</taxon>
        <taxon>Embryophyta</taxon>
        <taxon>Tracheophyta</taxon>
        <taxon>Spermatophyta</taxon>
        <taxon>Magnoliopsida</taxon>
        <taxon>eudicotyledons</taxon>
        <taxon>Gunneridae</taxon>
        <taxon>Pentapetalae</taxon>
        <taxon>asterids</taxon>
        <taxon>lamiids</taxon>
        <taxon>Boraginales</taxon>
        <taxon>Boraginaceae</taxon>
        <taxon>Boraginoideae</taxon>
        <taxon>Lithospermeae</taxon>
        <taxon>Lithospermum</taxon>
    </lineage>
</organism>
<protein>
    <recommendedName>
        <fullName evidence="9">HMA domain-containing protein</fullName>
    </recommendedName>
</protein>
<evidence type="ECO:0000256" key="7">
    <source>
        <dbReference type="SAM" id="MobiDB-lite"/>
    </source>
</evidence>
<dbReference type="GO" id="GO:0046872">
    <property type="term" value="F:metal ion binding"/>
    <property type="evidence" value="ECO:0007669"/>
    <property type="project" value="UniProtKB-KW"/>
</dbReference>
<dbReference type="InterPro" id="IPR036163">
    <property type="entry name" value="HMA_dom_sf"/>
</dbReference>
<keyword evidence="8" id="KW-1133">Transmembrane helix</keyword>
<dbReference type="PROSITE" id="PS50846">
    <property type="entry name" value="HMA_2"/>
    <property type="match status" value="1"/>
</dbReference>
<dbReference type="SUPFAM" id="SSF55008">
    <property type="entry name" value="HMA, heavy metal-associated domain"/>
    <property type="match status" value="1"/>
</dbReference>
<proteinExistence type="inferred from homology"/>
<dbReference type="InterPro" id="IPR006121">
    <property type="entry name" value="HMA_dom"/>
</dbReference>
<evidence type="ECO:0000259" key="9">
    <source>
        <dbReference type="PROSITE" id="PS50846"/>
    </source>
</evidence>
<comment type="caution">
    <text evidence="10">The sequence shown here is derived from an EMBL/GenBank/DDBJ whole genome shotgun (WGS) entry which is preliminary data.</text>
</comment>
<evidence type="ECO:0000256" key="8">
    <source>
        <dbReference type="SAM" id="Phobius"/>
    </source>
</evidence>
<feature type="region of interest" description="Disordered" evidence="7">
    <location>
        <begin position="96"/>
        <end position="129"/>
    </location>
</feature>
<evidence type="ECO:0000256" key="4">
    <source>
        <dbReference type="ARBA" id="ARBA00023288"/>
    </source>
</evidence>
<keyword evidence="3" id="KW-0479">Metal-binding</keyword>
<keyword evidence="8" id="KW-0472">Membrane</keyword>
<gene>
    <name evidence="10" type="ORF">LIER_02522</name>
</gene>
<name>A0AAV3NSB9_LITER</name>